<evidence type="ECO:0000313" key="6">
    <source>
        <dbReference type="Proteomes" id="UP000183365"/>
    </source>
</evidence>
<dbReference type="GO" id="GO:0000472">
    <property type="term" value="P:endonucleolytic cleavage to generate mature 5'-end of SSU-rRNA from (SSU-rRNA, 5.8S rRNA, LSU-rRNA)"/>
    <property type="evidence" value="ECO:0007669"/>
    <property type="project" value="EnsemblFungi"/>
</dbReference>
<reference evidence="6" key="1">
    <citation type="submission" date="2016-11" db="EMBL/GenBank/DDBJ databases">
        <authorList>
            <person name="Guldener U."/>
        </authorList>
    </citation>
    <scope>NUCLEOTIDE SEQUENCE [LARGE SCALE GENOMIC DNA]</scope>
</reference>
<feature type="region of interest" description="Disordered" evidence="1">
    <location>
        <begin position="2593"/>
        <end position="2638"/>
    </location>
</feature>
<dbReference type="GO" id="GO:0030686">
    <property type="term" value="C:90S preribosome"/>
    <property type="evidence" value="ECO:0007669"/>
    <property type="project" value="EnsemblFungi"/>
</dbReference>
<dbReference type="InterPro" id="IPR016024">
    <property type="entry name" value="ARM-type_fold"/>
</dbReference>
<evidence type="ECO:0000259" key="2">
    <source>
        <dbReference type="Pfam" id="PF07539"/>
    </source>
</evidence>
<dbReference type="Gene3D" id="1.25.10.10">
    <property type="entry name" value="Leucine-rich Repeat Variant"/>
    <property type="match status" value="1"/>
</dbReference>
<feature type="domain" description="U3 small nucleolar RNA-associated protein 20" evidence="3">
    <location>
        <begin position="1708"/>
        <end position="1924"/>
    </location>
</feature>
<feature type="compositionally biased region" description="Basic and acidic residues" evidence="1">
    <location>
        <begin position="2438"/>
        <end position="2453"/>
    </location>
</feature>
<dbReference type="Pfam" id="PF23099">
    <property type="entry name" value="UTP20_C"/>
    <property type="match status" value="1"/>
</dbReference>
<sequence>MAKQKIDTSKSENKFRYLSFKDKINDLKIEPFKDLKKKHFNITDKSHLYETFQYWSDINLSGNYDAFQRETEQYIKNLPTILYNKEKILNNLIKYIDLHDELSLQPLCELLSQLVHDLNEDFLPFYLESLNCLISLIKDSIVRQKVKAFEYGFNSLIYIFKYLSKQIIKHDESILLIETFNVFNNLITENANFYIKKFSAESLSFLLRKCNRDLLRRIINLLYEKMESTDYASNNYEGIFLVISEALKISEGSLHSKFEIVISILLEKTVIVEDLSKEKTIGKLHKEFIASKEYSELYSEETLDINSSTYYTKKTSLFTDILLDSLRHVSTENSEEVYSFIVSKINKIILNKEILFDLEAINKVLTTLCFAESGYKVSNWGSITKLLKKSILLYEENVPNCYKECVNGKTYTLLFIVFIRNCSEEKLLTIDELNKQLILFIEQYFPSEFLPFVDNWLNSNAQIKNKFSSSDYSEIILNNIISILESNIVDHKLSTFILRNSFKHIESMDNFLNLSFNEVVLNSYFEKDNNFVVNSTDDLFNFLTIAEFLFKNSKATNSILKTDSNIVVDRLMNIFQKVLEKVDENDDKYVDCLGKFLALFNFSGLKMAELYQVFTASNILKFKSFFINVLFVKGLKQFLIQTANKNYNGIKNTIVNDFAQPESVYLKLLCDNLLLPNRNIRVESFFLIQSLSLMSEGKLKVHEALNTLCLIEDIPHDLNNARDIQMRLRNMVVQYNEGQSDSFSNKVCYNYMFGLMTIRFSPIFDTIIDCLGKLYHKDEKMVFELCMKFLTAAEDLNDKLKFNYKYESYTSLGKPEWWFVKTSRFNDMIKRFNSLSNGYNVNNNNYNTTFVINMKIGDAMVKAIEYPLMLRQQILKALNTFPHLAERFYKQLVPFFLRDDEETDLEVYGEDKRQLREEIEAASKYTKKWSDSDKNLLLKLFGQFTNMVSFQNQDLIYDRLLTLLTNRSTEVQKLALSGIFGYKNKIINKYKDNLNNLLNDVLFKDEIAKILSDDDDKKLLEDADKQTVIPLVLRIMFGRVQTPNTNGLKKSRKGSVISYLPNFAEDDIIMFLSIGSHRLKYDYFFENGCALDHAKITPNLLRRISGFLNVVNSLFSSLGSKFPRAVESLINPLIYCCAVSYKVVELGLTDDNIDKSAVNVRQQSLKAFNNIFEYYGGDIEWSSYFENFQNVVIKPRLEKFDDENLQQPSSILKIIAYWSNDVKLYNFLYFNSFANVKALMLTLINDNVKEGVVGVILKFVKNLIEKVDDTELYAEMVALVVSNSLSKLPLLFTMDMSPETSNIAVELLLNIEKLGFIENNETKLLIINSLTNALDFNTKKISQNNISKVLLILSSIIENFVDLDFEMIKGLYKQLSVLLRYSVDKEIRMSLSDCFLKIGEKIDDLKELCQIVSDVNSFALSRQSSYDFDKRLEGFRRIFDEDRFMSFTESEWLPLIQTCLYFINDPEEYVMRTNGKKVINSYTDYLNRHEENLDALDIMKDIILPNLQKGLRKKNDEIKNEYIDILAYIVSKSTTFKGLSDMSVLVNENDPEVDFFNNINHIQLHRRSRAMRRLTNEVCSQLQDNSVAHYLIPMFENYVFIEEEKYRTLCNDSIQAIGILSNYLSWNQYKALFRRYKGMIKNDFKNLKELITLLVRLSNSFRQSMLSVRGENSDLPSFTKIPKNLSDPEKFIKGEIYPEFTKILNHRDDETIVARIPLSEVLVNCILGLDAKDISSYLPGSLTSVCQVLRSKAEELRDAVRKNLSKICLILGTDYLQFIFKELKGALTRGSQIHVLSFTVHHVLTVMDSSMKVGDLDSSIKILMDVIMEDTFGTAGQEKDADGYQSKTKEVKHNKSFDTAEIVASYIGIKYFSMVLKPIKAMLLERLPNKVQNKLKEMIRRISLGITKNPESSTTNFLKLCHEIYTESLDDSVFQRRKKKVLTEQEEHFIVNLNAKSTHVEVENTLYTSFLQKISIDLLRSAIVKNENLMKVEYLESFIPILKKLLFADDEMVVISTLRVLIIFSKLEFSKDSEPIFKNCCRKAFNIIKDSPSTASDICQFSLKFLSVILRNKPNVEIKNSALSFILTKLLPDFNEPTRQGLAFNFLKSLVMKHCMIPELYDIVDSISITMVANHSKEIRDVSRSVYYQFLVEYDHSNNLLEKKFKFLINNLQYPSPDGRLSVLELVQMIIKKSSPELMLKLSSSLFVALANVACNDDNAHCKEVAFDLLGKLLKRLTSENTATIENYILTWMKQSNNELFTNLGLRMYKVFVLNVGFDINKELDELALSLMKKIIIESKKQYDKLEDYEDDEEVSWQLLYTVMNLMISMLTESDEKIKITSFYDDTFAYIWRDCIPTMILYPHPWIRLYASKLSMIAIENNNVLNLTNYSIQTISFKLFRQLSAPYISEELAQTSLKLLIKIIMRWNKTNQEYIKPDDVSEEEKSKSLKNIEENEGQEEQDLSTTTTKFKTWLDFVISKATYMLRNENLTAKESHVGKRTMIQLLALISQILSAEQLNENEDIVPKIIMPLYVIMEKDGYHLHEDEDLKNLEEIQSAVKECMQILEDKLGVNEYSVYYAKVNKAIVERRQERKAKRSRLEITNPQLASTKKLKKHKKSNENRKLVKNSSGYYSRNRS</sequence>
<dbReference type="Pfam" id="PF20416">
    <property type="entry name" value="UTP20"/>
    <property type="match status" value="1"/>
</dbReference>
<keyword evidence="6" id="KW-1185">Reference proteome</keyword>
<dbReference type="GO" id="GO:0005654">
    <property type="term" value="C:nucleoplasm"/>
    <property type="evidence" value="ECO:0007669"/>
    <property type="project" value="EnsemblFungi"/>
</dbReference>
<dbReference type="InterPro" id="IPR057525">
    <property type="entry name" value="UTP20_C"/>
</dbReference>
<dbReference type="PANTHER" id="PTHR17695:SF11">
    <property type="entry name" value="SMALL SUBUNIT PROCESSOME COMPONENT 20 HOMOLOG"/>
    <property type="match status" value="1"/>
</dbReference>
<gene>
    <name evidence="5" type="ORF">HGUI_01806</name>
</gene>
<protein>
    <submittedName>
        <fullName evidence="5">Related to U3 small nucleolar RNA-associated protein 20</fullName>
    </submittedName>
</protein>
<dbReference type="GO" id="GO:0000447">
    <property type="term" value="P:endonucleolytic cleavage in ITS1 to separate SSU-rRNA from 5.8S rRNA and LSU-rRNA from tricistronic rRNA transcript (SSU-rRNA, 5.8S rRNA, LSU-rRNA)"/>
    <property type="evidence" value="ECO:0007669"/>
    <property type="project" value="EnsemblFungi"/>
</dbReference>
<feature type="domain" description="U3 small nucleolar RNA-associated protein 20 C-terminal" evidence="4">
    <location>
        <begin position="2309"/>
        <end position="2624"/>
    </location>
</feature>
<dbReference type="InterPro" id="IPR011430">
    <property type="entry name" value="UTP20_N"/>
</dbReference>
<dbReference type="EMBL" id="FQNF01000027">
    <property type="protein sequence ID" value="SGZ39606.1"/>
    <property type="molecule type" value="Genomic_DNA"/>
</dbReference>
<dbReference type="PANTHER" id="PTHR17695">
    <property type="entry name" value="SMALL SUBUNIT PROCESSOME COMPONENT 20 HOMOLOG"/>
    <property type="match status" value="1"/>
</dbReference>
<dbReference type="Proteomes" id="UP000183365">
    <property type="component" value="Unassembled WGS sequence"/>
</dbReference>
<dbReference type="InterPro" id="IPR052575">
    <property type="entry name" value="SSU_processome_comp_20"/>
</dbReference>
<evidence type="ECO:0000259" key="3">
    <source>
        <dbReference type="Pfam" id="PF20416"/>
    </source>
</evidence>
<dbReference type="GO" id="GO:0030688">
    <property type="term" value="C:preribosome, small subunit precursor"/>
    <property type="evidence" value="ECO:0007669"/>
    <property type="project" value="EnsemblFungi"/>
</dbReference>
<dbReference type="GO" id="GO:0000480">
    <property type="term" value="P:endonucleolytic cleavage in 5'-ETS of tricistronic rRNA transcript (SSU-rRNA, 5.8S rRNA, LSU-rRNA)"/>
    <property type="evidence" value="ECO:0007669"/>
    <property type="project" value="EnsemblFungi"/>
</dbReference>
<feature type="domain" description="U3 small nucleolar RNA-associated protein 20 N-terminal" evidence="2">
    <location>
        <begin position="928"/>
        <end position="1515"/>
    </location>
</feature>
<proteinExistence type="predicted"/>
<name>A0A1L0FJ22_9ASCO</name>
<dbReference type="GO" id="GO:0005737">
    <property type="term" value="C:cytoplasm"/>
    <property type="evidence" value="ECO:0007669"/>
    <property type="project" value="EnsemblFungi"/>
</dbReference>
<dbReference type="InterPro" id="IPR046523">
    <property type="entry name" value="UTP20_dom"/>
</dbReference>
<dbReference type="GO" id="GO:0032040">
    <property type="term" value="C:small-subunit processome"/>
    <property type="evidence" value="ECO:0007669"/>
    <property type="project" value="EnsemblFungi"/>
</dbReference>
<feature type="compositionally biased region" description="Polar residues" evidence="1">
    <location>
        <begin position="2627"/>
        <end position="2638"/>
    </location>
</feature>
<dbReference type="InterPro" id="IPR011989">
    <property type="entry name" value="ARM-like"/>
</dbReference>
<feature type="region of interest" description="Disordered" evidence="1">
    <location>
        <begin position="2438"/>
        <end position="2464"/>
    </location>
</feature>
<dbReference type="VEuPathDB" id="FungiDB:HGUI_01806"/>
<dbReference type="Pfam" id="PF07539">
    <property type="entry name" value="UTP20_N"/>
    <property type="match status" value="1"/>
</dbReference>
<dbReference type="SUPFAM" id="SSF48371">
    <property type="entry name" value="ARM repeat"/>
    <property type="match status" value="2"/>
</dbReference>
<evidence type="ECO:0000313" key="5">
    <source>
        <dbReference type="EMBL" id="SGZ39606.1"/>
    </source>
</evidence>
<accession>A0A1L0FJ22</accession>
<evidence type="ECO:0000256" key="1">
    <source>
        <dbReference type="SAM" id="MobiDB-lite"/>
    </source>
</evidence>
<organism evidence="5 6">
    <name type="scientific">Hanseniaspora guilliermondii</name>
    <dbReference type="NCBI Taxonomy" id="56406"/>
    <lineage>
        <taxon>Eukaryota</taxon>
        <taxon>Fungi</taxon>
        <taxon>Dikarya</taxon>
        <taxon>Ascomycota</taxon>
        <taxon>Saccharomycotina</taxon>
        <taxon>Saccharomycetes</taxon>
        <taxon>Saccharomycodales</taxon>
        <taxon>Saccharomycodaceae</taxon>
        <taxon>Hanseniaspora</taxon>
    </lineage>
</organism>
<evidence type="ECO:0000259" key="4">
    <source>
        <dbReference type="Pfam" id="PF23099"/>
    </source>
</evidence>
<dbReference type="OrthoDB" id="360653at2759"/>